<dbReference type="InterPro" id="IPR003961">
    <property type="entry name" value="FN3_dom"/>
</dbReference>
<dbReference type="SUPFAM" id="SSF48230">
    <property type="entry name" value="Chondroitin AC/alginate lyase"/>
    <property type="match status" value="1"/>
</dbReference>
<feature type="domain" description="Fibronectin type-III" evidence="3">
    <location>
        <begin position="1668"/>
        <end position="1762"/>
    </location>
</feature>
<dbReference type="InterPro" id="IPR036116">
    <property type="entry name" value="FN3_sf"/>
</dbReference>
<comment type="caution">
    <text evidence="4">The sequence shown here is derived from an EMBL/GenBank/DDBJ whole genome shotgun (WGS) entry which is preliminary data.</text>
</comment>
<sequence>MMSIRLQKRTAVGIVLLLILGLLGPWSTAGTPIAQAASPWPPAVLSGLHMPFGPADSLVTSQNPPDFKWPAVSGADKYDLQVSRSATVSEVVYENQTLTVNFYNFPHTFDDGTWYWRVRYHTAAGGWSEWSDIRKFRIQEHNVPFVVPSIEELMGRISAQHPRIFTTPDKLAEFRSLSQTTGKAFYDAKLASLTNVVPAQPTFPYELSHPRDEEWAKATTTLRSYSDNVVNQMMDAAFVYLVSGSAAVGQNAKDRLLSIASWDPNGSTSYEIQTQVHRYIALCSAMAYDWMYDLLTPVERAKIKSMIQVRTQTLVNDLVVTHSIANNPYDPHGWTGIGFIGIIATAMLTDIPEAEQWFKDVVPAYINILPPWGGEDGGWGQGTGYWQWSSFFNKQFMDVLMAASGMNLYAKAYSRNEGMYPLYAFPNGSPKGNFGDDSEQAPGSSNVTVYNRLAQIYGDPHLKWAADAIGMKPTADLNNYFYGTETLTPRPPMDLPDARWFQDVGQVAMHSELYDPARISFYFKSSPYGSFSHSHANQNGFVLNAYGESLAIDSGFYDSYFSDHDAKYAKQTFASNAITFDRKQGQPIDNLNADGQILGFVTSPDFDATSGDASAAYMGKLAKADRHVIYIRPDAFVVIDQLQSNDPSGNEFEWRLHAEDELDIDADQAGATIMKRDAGLKVRMLAPANLHAATEDQFLDQYGIEQKPKGSFANEEQKHAAFIAPRTTATTFVATLNPFKRGTTPPNVVSENHGNYMKLTYEDGSVVYVRLTMSGEIDAGTIRFNGAAVATKGDTVLLVNGTKVVKNGNTLIESSQPSTIVYGNDRLSVSGLQETEVAVQAPGLTRLRESSSGEDIPRGGAVAGGIADRGVYWEFAGSTLTLRVEKGQRAFKLNNTPMPHPLNAATLQTLIGGVSDTVTLQVYSDTEDVPVAWGKINNPAGLYEVEAAPAGFIFEKHGRPNSLYLEQNAAIINRGAGGLLKLKRVGDGGAAETLVWTDPDAKRSALSMQWQEAENFVASGGKTFSKYTTRAFLSGGIGIGDWDQPGQWVTWKFDVPQAGNYDFFLKYVAGWNLPAGQQTARYAMIGSQPYYFEAPKTQDYGTQSEYWRGLRLKTGQPLPAGPIEITMWNAAGAMNLDYVGIIQVKDDEYVPTVPGNLASAAQTETTAALSWSASTDNAAIKAYNVYVDGKQKLVVPSGTLSATITGLEAGHTYSLTVKAVDTSDNLSSASAALSVTTNDSAAPEWGAAAAIRAPQLFTQTARLEWDQATDNSGKVAAYTIYQKQAGQAAFTQIGTFNEQHNDVSGLQPGETYTFMVKAKDPKGNESATGPTTTVTMPATLTNNSYYETFDNWTNANVTSPTGNWSFYKEHGTTIEIVPLPGSSSKALKMLDNWYDTANEYGESTAIGRDNTPLNGKVTFETKFMFSKVDEYNYGNVEMYLSGGGKDAVRFTIFSDGTIGYRKKVNNADVNVKIPMEKFLIPKDQWITLRFDLDTASKTYVIRMQTQALINEGGLAFSGLDPSTGVYQSGVIPFFESNFTGTALNKFSIRQYRYKSSFLFDYITMYERTEPVLLAPGNVQLVSQTDVSATVSWSPATGNTTVTEYQIYADGTQKAIVPGNTLSATLDGLEGGHTYAVTVKAIGSNGSLSATSSPLTVLMNDSTPPTWSGAASLRSVQLFPKTARLGWDQATDNSGTVTAYSLYQLNGSPATAVKLATVSTNTYDVKGLQPGATYTFKVEAADAKGNESLNGPTLTVTLPTASSHGEYYETFDDMAIGNLGNSGSWSTNTSPGSTVTIEPLPSGGKALKLVDNTYSSTNEYVEMPMVKRANTPLGGAVTFETKFMFSPLNHTGGNLDLLLRSASSDAVRFTLFSDSSLGYYKMVNGVNTAFRIPKSGFTLPSNQWVTLRFDLDMTAKTYAVAMQSDAFQSYTGTADAPGTLDRSTGIYRINAIPFYNNNFAITEIDAVRISAYRFTGNYWFDDLTMYNTEASLPASVPISIK</sequence>
<dbReference type="InterPro" id="IPR032518">
    <property type="entry name" value="HepII_N"/>
</dbReference>
<dbReference type="InterPro" id="IPR013783">
    <property type="entry name" value="Ig-like_fold"/>
</dbReference>
<keyword evidence="5" id="KW-1185">Reference proteome</keyword>
<gene>
    <name evidence="4" type="ORF">GCM10008018_23940</name>
</gene>
<evidence type="ECO:0000256" key="1">
    <source>
        <dbReference type="ARBA" id="ARBA00004196"/>
    </source>
</evidence>
<dbReference type="SUPFAM" id="SSF49265">
    <property type="entry name" value="Fibronectin type III"/>
    <property type="match status" value="2"/>
</dbReference>
<proteinExistence type="predicted"/>
<dbReference type="Pfam" id="PF07940">
    <property type="entry name" value="Hepar_II_III_C"/>
    <property type="match status" value="1"/>
</dbReference>
<dbReference type="InterPro" id="IPR008979">
    <property type="entry name" value="Galactose-bd-like_sf"/>
</dbReference>
<dbReference type="SUPFAM" id="SSF49785">
    <property type="entry name" value="Galactose-binding domain-like"/>
    <property type="match status" value="1"/>
</dbReference>
<dbReference type="InterPro" id="IPR012480">
    <property type="entry name" value="Hepar_II_III_C"/>
</dbReference>
<organism evidence="4 5">
    <name type="scientific">Paenibacillus marchantiophytorum</name>
    <dbReference type="NCBI Taxonomy" id="1619310"/>
    <lineage>
        <taxon>Bacteria</taxon>
        <taxon>Bacillati</taxon>
        <taxon>Bacillota</taxon>
        <taxon>Bacilli</taxon>
        <taxon>Bacillales</taxon>
        <taxon>Paenibacillaceae</taxon>
        <taxon>Paenibacillus</taxon>
    </lineage>
</organism>
<dbReference type="Gene3D" id="2.60.120.260">
    <property type="entry name" value="Galactose-binding domain-like"/>
    <property type="match status" value="1"/>
</dbReference>
<evidence type="ECO:0000256" key="2">
    <source>
        <dbReference type="ARBA" id="ARBA00022737"/>
    </source>
</evidence>
<dbReference type="EMBL" id="BMHE01000009">
    <property type="protein sequence ID" value="GFZ77582.1"/>
    <property type="molecule type" value="Genomic_DNA"/>
</dbReference>
<dbReference type="SMART" id="SM00060">
    <property type="entry name" value="FN3"/>
    <property type="match status" value="4"/>
</dbReference>
<feature type="domain" description="Fibronectin type-III" evidence="3">
    <location>
        <begin position="1574"/>
        <end position="1665"/>
    </location>
</feature>
<dbReference type="InterPro" id="IPR008929">
    <property type="entry name" value="Chondroitin_lyas"/>
</dbReference>
<dbReference type="PROSITE" id="PS50853">
    <property type="entry name" value="FN3"/>
    <property type="match status" value="4"/>
</dbReference>
<evidence type="ECO:0000313" key="4">
    <source>
        <dbReference type="EMBL" id="GFZ77582.1"/>
    </source>
</evidence>
<dbReference type="Pfam" id="PF00041">
    <property type="entry name" value="fn3"/>
    <property type="match status" value="4"/>
</dbReference>
<dbReference type="Gene3D" id="2.70.98.70">
    <property type="match status" value="1"/>
</dbReference>
<dbReference type="Gene3D" id="2.60.40.10">
    <property type="entry name" value="Immunoglobulins"/>
    <property type="match status" value="5"/>
</dbReference>
<dbReference type="RefSeq" id="WP_189011670.1">
    <property type="nucleotide sequence ID" value="NZ_BMHE01000009.1"/>
</dbReference>
<dbReference type="InterPro" id="IPR050991">
    <property type="entry name" value="ECM_Regulatory_Proteins"/>
</dbReference>
<dbReference type="Pfam" id="PF16332">
    <property type="entry name" value="DUF4962"/>
    <property type="match status" value="1"/>
</dbReference>
<reference evidence="5" key="1">
    <citation type="journal article" date="2019" name="Int. J. Syst. Evol. Microbiol.">
        <title>The Global Catalogue of Microorganisms (GCM) 10K type strain sequencing project: providing services to taxonomists for standard genome sequencing and annotation.</title>
        <authorList>
            <consortium name="The Broad Institute Genomics Platform"/>
            <consortium name="The Broad Institute Genome Sequencing Center for Infectious Disease"/>
            <person name="Wu L."/>
            <person name="Ma J."/>
        </authorList>
    </citation>
    <scope>NUCLEOTIDE SEQUENCE [LARGE SCALE GENOMIC DNA]</scope>
    <source>
        <strain evidence="5">CGMCC 1.15043</strain>
    </source>
</reference>
<feature type="domain" description="Fibronectin type-III" evidence="3">
    <location>
        <begin position="1247"/>
        <end position="1339"/>
    </location>
</feature>
<dbReference type="Proteomes" id="UP000615455">
    <property type="component" value="Unassembled WGS sequence"/>
</dbReference>
<dbReference type="PANTHER" id="PTHR46708">
    <property type="entry name" value="TENASCIN"/>
    <property type="match status" value="1"/>
</dbReference>
<dbReference type="CDD" id="cd00063">
    <property type="entry name" value="FN3"/>
    <property type="match status" value="4"/>
</dbReference>
<protein>
    <recommendedName>
        <fullName evidence="3">Fibronectin type-III domain-containing protein</fullName>
    </recommendedName>
</protein>
<evidence type="ECO:0000313" key="5">
    <source>
        <dbReference type="Proteomes" id="UP000615455"/>
    </source>
</evidence>
<feature type="domain" description="Fibronectin type-III" evidence="3">
    <location>
        <begin position="1153"/>
        <end position="1240"/>
    </location>
</feature>
<name>A0ABQ1EML7_9BACL</name>
<dbReference type="Gene3D" id="1.50.10.100">
    <property type="entry name" value="Chondroitin AC/alginate lyase"/>
    <property type="match status" value="1"/>
</dbReference>
<accession>A0ABQ1EML7</accession>
<evidence type="ECO:0000259" key="3">
    <source>
        <dbReference type="PROSITE" id="PS50853"/>
    </source>
</evidence>
<comment type="subcellular location">
    <subcellularLocation>
        <location evidence="1">Cell envelope</location>
    </subcellularLocation>
</comment>
<dbReference type="PANTHER" id="PTHR46708:SF2">
    <property type="entry name" value="FIBRONECTIN TYPE-III DOMAIN-CONTAINING PROTEIN"/>
    <property type="match status" value="1"/>
</dbReference>
<keyword evidence="2" id="KW-0677">Repeat</keyword>